<dbReference type="EMBL" id="GDJX01002258">
    <property type="protein sequence ID" value="JAT65678.1"/>
    <property type="molecule type" value="Transcribed_RNA"/>
</dbReference>
<evidence type="ECO:0000313" key="3">
    <source>
        <dbReference type="EMBL" id="JAT65678.1"/>
    </source>
</evidence>
<dbReference type="AlphaFoldDB" id="A0A1D1ZFQ9"/>
<gene>
    <name evidence="3" type="primary">Huwe1_3</name>
    <name evidence="3" type="ORF">g.2887</name>
</gene>
<name>A0A1D1ZFQ9_9ARAE</name>
<reference evidence="3" key="1">
    <citation type="submission" date="2015-07" db="EMBL/GenBank/DDBJ databases">
        <title>Transcriptome Assembly of Anthurium amnicola.</title>
        <authorList>
            <person name="Suzuki J."/>
        </authorList>
    </citation>
    <scope>NUCLEOTIDE SEQUENCE</scope>
</reference>
<dbReference type="InterPro" id="IPR056146">
    <property type="entry name" value="DUF7729"/>
</dbReference>
<protein>
    <submittedName>
        <fullName evidence="3">E3 ubiquitin-protein ligase HUWE1</fullName>
    </submittedName>
</protein>
<evidence type="ECO:0000256" key="1">
    <source>
        <dbReference type="SAM" id="SignalP"/>
    </source>
</evidence>
<dbReference type="PANTHER" id="PTHR34862:SF1">
    <property type="entry name" value="SPARK DOMAIN-CONTAINING PROTEIN"/>
    <property type="match status" value="1"/>
</dbReference>
<feature type="signal peptide" evidence="1">
    <location>
        <begin position="1"/>
        <end position="21"/>
    </location>
</feature>
<keyword evidence="1" id="KW-0732">Signal</keyword>
<sequence length="300" mass="32030">MKLSSFFIPLTLVAAASLGFANNIPNVSIPALPPSIPSANPIELIGELSASCQAGLISIVTNPEFFQCVPVGALLPVLTDPTFLPSIISDPIANGAKLLPVFDAICGVPKCSDDGVANALKTVEESCAKDLKNPLIQLALGVLTFYSPVRDIICFKDNKDEYCLVESITNVLTLPPPPPDFHLLGGLTDKLFVAEPKFICTPCNKAILNTAVNFLKKNPIAVKILETAFNIGDEELLLGKIFVFGKCGFEFLDGKVPNPSKIDPSKFTYQQADSDKSPATKNEMNLIVLGSLLASTIILN</sequence>
<feature type="domain" description="DUF7729" evidence="2">
    <location>
        <begin position="49"/>
        <end position="210"/>
    </location>
</feature>
<feature type="chain" id="PRO_5008900979" evidence="1">
    <location>
        <begin position="22"/>
        <end position="300"/>
    </location>
</feature>
<dbReference type="Pfam" id="PF24855">
    <property type="entry name" value="DUF7729"/>
    <property type="match status" value="1"/>
</dbReference>
<organism evidence="3">
    <name type="scientific">Anthurium amnicola</name>
    <dbReference type="NCBI Taxonomy" id="1678845"/>
    <lineage>
        <taxon>Eukaryota</taxon>
        <taxon>Viridiplantae</taxon>
        <taxon>Streptophyta</taxon>
        <taxon>Embryophyta</taxon>
        <taxon>Tracheophyta</taxon>
        <taxon>Spermatophyta</taxon>
        <taxon>Magnoliopsida</taxon>
        <taxon>Liliopsida</taxon>
        <taxon>Araceae</taxon>
        <taxon>Pothoideae</taxon>
        <taxon>Potheae</taxon>
        <taxon>Anthurium</taxon>
    </lineage>
</organism>
<accession>A0A1D1ZFQ9</accession>
<evidence type="ECO:0000259" key="2">
    <source>
        <dbReference type="Pfam" id="PF24855"/>
    </source>
</evidence>
<proteinExistence type="predicted"/>
<dbReference type="PANTHER" id="PTHR34862">
    <property type="entry name" value="SPARK DOMAIN-CONTAINING PROTEIN"/>
    <property type="match status" value="1"/>
</dbReference>